<sequence length="118" mass="13545">MADLSYETSSSVLSRKEDFPPQVPPTAVSCSRSSSEGRISAAYDSLVMSRTISDSDLDYIPNVFENYLDNSVPEVRQIPPSRWFVVYYRNERGNFMHASRYLSKEDRHDSLGELEKIR</sequence>
<proteinExistence type="predicted"/>
<dbReference type="AlphaFoldDB" id="A0A5B7HGK3"/>
<gene>
    <name evidence="2" type="ORF">E2C01_062848</name>
</gene>
<evidence type="ECO:0000256" key="1">
    <source>
        <dbReference type="SAM" id="MobiDB-lite"/>
    </source>
</evidence>
<feature type="compositionally biased region" description="Polar residues" evidence="1">
    <location>
        <begin position="1"/>
        <end position="13"/>
    </location>
</feature>
<protein>
    <submittedName>
        <fullName evidence="2">Uncharacterized protein</fullName>
    </submittedName>
</protein>
<accession>A0A5B7HGK3</accession>
<dbReference type="Proteomes" id="UP000324222">
    <property type="component" value="Unassembled WGS sequence"/>
</dbReference>
<reference evidence="2 3" key="1">
    <citation type="submission" date="2019-05" db="EMBL/GenBank/DDBJ databases">
        <title>Another draft genome of Portunus trituberculatus and its Hox gene families provides insights of decapod evolution.</title>
        <authorList>
            <person name="Jeong J.-H."/>
            <person name="Song I."/>
            <person name="Kim S."/>
            <person name="Choi T."/>
            <person name="Kim D."/>
            <person name="Ryu S."/>
            <person name="Kim W."/>
        </authorList>
    </citation>
    <scope>NUCLEOTIDE SEQUENCE [LARGE SCALE GENOMIC DNA]</scope>
    <source>
        <tissue evidence="2">Muscle</tissue>
    </source>
</reference>
<keyword evidence="3" id="KW-1185">Reference proteome</keyword>
<evidence type="ECO:0000313" key="2">
    <source>
        <dbReference type="EMBL" id="MPC68645.1"/>
    </source>
</evidence>
<name>A0A5B7HGK3_PORTR</name>
<organism evidence="2 3">
    <name type="scientific">Portunus trituberculatus</name>
    <name type="common">Swimming crab</name>
    <name type="synonym">Neptunus trituberculatus</name>
    <dbReference type="NCBI Taxonomy" id="210409"/>
    <lineage>
        <taxon>Eukaryota</taxon>
        <taxon>Metazoa</taxon>
        <taxon>Ecdysozoa</taxon>
        <taxon>Arthropoda</taxon>
        <taxon>Crustacea</taxon>
        <taxon>Multicrustacea</taxon>
        <taxon>Malacostraca</taxon>
        <taxon>Eumalacostraca</taxon>
        <taxon>Eucarida</taxon>
        <taxon>Decapoda</taxon>
        <taxon>Pleocyemata</taxon>
        <taxon>Brachyura</taxon>
        <taxon>Eubrachyura</taxon>
        <taxon>Portunoidea</taxon>
        <taxon>Portunidae</taxon>
        <taxon>Portuninae</taxon>
        <taxon>Portunus</taxon>
    </lineage>
</organism>
<feature type="region of interest" description="Disordered" evidence="1">
    <location>
        <begin position="1"/>
        <end position="34"/>
    </location>
</feature>
<comment type="caution">
    <text evidence="2">The sequence shown here is derived from an EMBL/GenBank/DDBJ whole genome shotgun (WGS) entry which is preliminary data.</text>
</comment>
<evidence type="ECO:0000313" key="3">
    <source>
        <dbReference type="Proteomes" id="UP000324222"/>
    </source>
</evidence>
<dbReference type="EMBL" id="VSRR010028157">
    <property type="protein sequence ID" value="MPC68645.1"/>
    <property type="molecule type" value="Genomic_DNA"/>
</dbReference>